<feature type="transmembrane region" description="Helical" evidence="1">
    <location>
        <begin position="181"/>
        <end position="208"/>
    </location>
</feature>
<proteinExistence type="predicted"/>
<feature type="transmembrane region" description="Helical" evidence="1">
    <location>
        <begin position="432"/>
        <end position="449"/>
    </location>
</feature>
<feature type="transmembrane region" description="Helical" evidence="1">
    <location>
        <begin position="383"/>
        <end position="400"/>
    </location>
</feature>
<feature type="transmembrane region" description="Helical" evidence="1">
    <location>
        <begin position="461"/>
        <end position="483"/>
    </location>
</feature>
<feature type="transmembrane region" description="Helical" evidence="1">
    <location>
        <begin position="228"/>
        <end position="248"/>
    </location>
</feature>
<comment type="caution">
    <text evidence="2">The sequence shown here is derived from an EMBL/GenBank/DDBJ whole genome shotgun (WGS) entry which is preliminary data.</text>
</comment>
<name>A0A2M6IUC0_9BACT</name>
<feature type="transmembrane region" description="Helical" evidence="1">
    <location>
        <begin position="285"/>
        <end position="303"/>
    </location>
</feature>
<evidence type="ECO:0000313" key="2">
    <source>
        <dbReference type="EMBL" id="PIQ73503.1"/>
    </source>
</evidence>
<feature type="transmembrane region" description="Helical" evidence="1">
    <location>
        <begin position="345"/>
        <end position="371"/>
    </location>
</feature>
<keyword evidence="1" id="KW-1133">Transmembrane helix</keyword>
<organism evidence="2 3">
    <name type="scientific">Candidatus Roizmanbacteria bacterium CG11_big_fil_rev_8_21_14_0_20_36_8</name>
    <dbReference type="NCBI Taxonomy" id="1974856"/>
    <lineage>
        <taxon>Bacteria</taxon>
        <taxon>Candidatus Roizmaniibacteriota</taxon>
    </lineage>
</organism>
<feature type="transmembrane region" description="Helical" evidence="1">
    <location>
        <begin position="309"/>
        <end position="333"/>
    </location>
</feature>
<protein>
    <recommendedName>
        <fullName evidence="4">Glycosyltransferase RgtA/B/C/D-like domain-containing protein</fullName>
    </recommendedName>
</protein>
<feature type="transmembrane region" description="Helical" evidence="1">
    <location>
        <begin position="97"/>
        <end position="121"/>
    </location>
</feature>
<keyword evidence="1" id="KW-0812">Transmembrane</keyword>
<dbReference type="AlphaFoldDB" id="A0A2M6IUC0"/>
<keyword evidence="1" id="KW-0472">Membrane</keyword>
<feature type="transmembrane region" description="Helical" evidence="1">
    <location>
        <begin position="128"/>
        <end position="147"/>
    </location>
</feature>
<evidence type="ECO:0000313" key="3">
    <source>
        <dbReference type="Proteomes" id="UP000231056"/>
    </source>
</evidence>
<dbReference type="EMBL" id="PCVM01000052">
    <property type="protein sequence ID" value="PIQ73503.1"/>
    <property type="molecule type" value="Genomic_DNA"/>
</dbReference>
<feature type="transmembrane region" description="Helical" evidence="1">
    <location>
        <begin position="20"/>
        <end position="40"/>
    </location>
</feature>
<reference evidence="2 3" key="1">
    <citation type="submission" date="2017-09" db="EMBL/GenBank/DDBJ databases">
        <title>Depth-based differentiation of microbial function through sediment-hosted aquifers and enrichment of novel symbionts in the deep terrestrial subsurface.</title>
        <authorList>
            <person name="Probst A.J."/>
            <person name="Ladd B."/>
            <person name="Jarett J.K."/>
            <person name="Geller-Mcgrath D.E."/>
            <person name="Sieber C.M."/>
            <person name="Emerson J.B."/>
            <person name="Anantharaman K."/>
            <person name="Thomas B.C."/>
            <person name="Malmstrom R."/>
            <person name="Stieglmeier M."/>
            <person name="Klingl A."/>
            <person name="Woyke T."/>
            <person name="Ryan C.M."/>
            <person name="Banfield J.F."/>
        </authorList>
    </citation>
    <scope>NUCLEOTIDE SEQUENCE [LARGE SCALE GENOMIC DNA]</scope>
    <source>
        <strain evidence="2">CG11_big_fil_rev_8_21_14_0_20_36_8</strain>
    </source>
</reference>
<gene>
    <name evidence="2" type="ORF">COV58_02165</name>
</gene>
<evidence type="ECO:0008006" key="4">
    <source>
        <dbReference type="Google" id="ProtNLM"/>
    </source>
</evidence>
<feature type="transmembrane region" description="Helical" evidence="1">
    <location>
        <begin position="153"/>
        <end position="174"/>
    </location>
</feature>
<feature type="transmembrane region" description="Helical" evidence="1">
    <location>
        <begin position="407"/>
        <end position="426"/>
    </location>
</feature>
<accession>A0A2M6IUC0</accession>
<sequence length="675" mass="78692">MKLLINYFHRILHISWNRTVVYSSIFLCVFFIFSLLLKYGGFHHSDDFHFFRLYSPQELMRVWFSNWDLDGTESDGYRPLAILIYSLMRTIFGFDPYIPIFYMMVVIMLNGIYAIAAYNLARHFLSKFFSFVVAILSVIFPHTLLHFTWATEIPANVCFILTLFSFNSLLHWISKPKNIKLLFITILLGTLASLIKETGYAVLASIPIAFVLSYKHQSKITKGENHSFLYKFLPIYLPSFVLITLISIRHYALLVYPQLIDPTSPQTEFSINIVTLRHFWQNFSLAFNSFYSVFTQLYTYLIPQKSIQFPIYSASHFVPLAFLCLIVSLIIYLHKWKNQFFKIFIILDIIALLLFYSLTNVFLVSLLFQYLYSYKLISLGYTLYQYTTYVLLLYLVFYFVKHLQKKYVYLLLFYVTSIVPVLFQALNRLRPVSNTILLIISICIVESFLSSKNKIIQKIGVGLLIYLISALVLFSINTVKFILVENSYLINGERAQIIYSKLRPSIDEDVYRPNNNSIDGPNDCSRGMIGKPHFDLKIKTIDNEQLIVLSSKNHIACITIQASKFRPRKNYKLTFYAKTLTGDFEPDVYVYNVIEPATRIIATQTDDGWIRFTVYFIPLEEKLHIGLYAKGINNNITSIAYKNFNFQGGGIFSYLQYDYKWPKIFSSESLQVPIN</sequence>
<dbReference type="Proteomes" id="UP000231056">
    <property type="component" value="Unassembled WGS sequence"/>
</dbReference>
<evidence type="ECO:0000256" key="1">
    <source>
        <dbReference type="SAM" id="Phobius"/>
    </source>
</evidence>